<dbReference type="Proteomes" id="UP000313849">
    <property type="component" value="Unassembled WGS sequence"/>
</dbReference>
<keyword evidence="4" id="KW-0460">Magnesium</keyword>
<protein>
    <submittedName>
        <fullName evidence="7">NUDIX domain-containing protein</fullName>
    </submittedName>
</protein>
<dbReference type="PROSITE" id="PS00893">
    <property type="entry name" value="NUDIX_BOX"/>
    <property type="match status" value="1"/>
</dbReference>
<evidence type="ECO:0000259" key="6">
    <source>
        <dbReference type="PROSITE" id="PS51462"/>
    </source>
</evidence>
<keyword evidence="3 5" id="KW-0378">Hydrolase</keyword>
<evidence type="ECO:0000256" key="1">
    <source>
        <dbReference type="ARBA" id="ARBA00001946"/>
    </source>
</evidence>
<evidence type="ECO:0000313" key="7">
    <source>
        <dbReference type="EMBL" id="TNU75899.1"/>
    </source>
</evidence>
<dbReference type="InterPro" id="IPR020084">
    <property type="entry name" value="NUDIX_hydrolase_CS"/>
</dbReference>
<dbReference type="AlphaFoldDB" id="A0A5C5BDS5"/>
<dbReference type="InterPro" id="IPR020476">
    <property type="entry name" value="Nudix_hydrolase"/>
</dbReference>
<dbReference type="SUPFAM" id="SSF55811">
    <property type="entry name" value="Nudix"/>
    <property type="match status" value="1"/>
</dbReference>
<dbReference type="PANTHER" id="PTHR43046">
    <property type="entry name" value="GDP-MANNOSE MANNOSYL HYDROLASE"/>
    <property type="match status" value="1"/>
</dbReference>
<dbReference type="Pfam" id="PF00293">
    <property type="entry name" value="NUDIX"/>
    <property type="match status" value="1"/>
</dbReference>
<comment type="caution">
    <text evidence="7">The sequence shown here is derived from an EMBL/GenBank/DDBJ whole genome shotgun (WGS) entry which is preliminary data.</text>
</comment>
<gene>
    <name evidence="7" type="ORF">FH969_05375</name>
</gene>
<reference evidence="7 8" key="1">
    <citation type="submission" date="2019-06" db="EMBL/GenBank/DDBJ databases">
        <title>Draft genome sequence of Miniimonas arenae KCTC 19750T isolated from sea sand.</title>
        <authorList>
            <person name="Park S.-J."/>
        </authorList>
    </citation>
    <scope>NUCLEOTIDE SEQUENCE [LARGE SCALE GENOMIC DNA]</scope>
    <source>
        <strain evidence="7 8">KCTC 19750</strain>
    </source>
</reference>
<dbReference type="Gene3D" id="3.90.79.10">
    <property type="entry name" value="Nucleoside Triphosphate Pyrophosphohydrolase"/>
    <property type="match status" value="1"/>
</dbReference>
<evidence type="ECO:0000256" key="5">
    <source>
        <dbReference type="RuleBase" id="RU003476"/>
    </source>
</evidence>
<accession>A0A5C5BDS5</accession>
<keyword evidence="8" id="KW-1185">Reference proteome</keyword>
<proteinExistence type="inferred from homology"/>
<sequence>MPVREAARLVLLDAAGRALLVRGHDAHDVERTWWFTVGGGIEPGEDPVAAAVRELHEETGLRLAVADLAGPVATRSAVFDFFARSVRQREVFFVAHLDREVPQEELVRHGWTDVERAFMDELAWWSADDLADVAIEVFPRDLPDLVRWLAPGWDGTLRDLGHEGEGTA</sequence>
<dbReference type="EMBL" id="VENP01000014">
    <property type="protein sequence ID" value="TNU75899.1"/>
    <property type="molecule type" value="Genomic_DNA"/>
</dbReference>
<dbReference type="CDD" id="cd04685">
    <property type="entry name" value="NUDIX_Hydrolase"/>
    <property type="match status" value="1"/>
</dbReference>
<evidence type="ECO:0000256" key="4">
    <source>
        <dbReference type="ARBA" id="ARBA00022842"/>
    </source>
</evidence>
<dbReference type="GO" id="GO:0016787">
    <property type="term" value="F:hydrolase activity"/>
    <property type="evidence" value="ECO:0007669"/>
    <property type="project" value="UniProtKB-KW"/>
</dbReference>
<organism evidence="7 8">
    <name type="scientific">Miniimonas arenae</name>
    <dbReference type="NCBI Taxonomy" id="676201"/>
    <lineage>
        <taxon>Bacteria</taxon>
        <taxon>Bacillati</taxon>
        <taxon>Actinomycetota</taxon>
        <taxon>Actinomycetes</taxon>
        <taxon>Micrococcales</taxon>
        <taxon>Beutenbergiaceae</taxon>
        <taxon>Miniimonas</taxon>
    </lineage>
</organism>
<dbReference type="InterPro" id="IPR000086">
    <property type="entry name" value="NUDIX_hydrolase_dom"/>
</dbReference>
<dbReference type="PANTHER" id="PTHR43046:SF12">
    <property type="entry name" value="GDP-MANNOSE MANNOSYL HYDROLASE"/>
    <property type="match status" value="1"/>
</dbReference>
<evidence type="ECO:0000256" key="2">
    <source>
        <dbReference type="ARBA" id="ARBA00005582"/>
    </source>
</evidence>
<comment type="cofactor">
    <cofactor evidence="1">
        <name>Mg(2+)</name>
        <dbReference type="ChEBI" id="CHEBI:18420"/>
    </cofactor>
</comment>
<name>A0A5C5BDS5_9MICO</name>
<comment type="similarity">
    <text evidence="2 5">Belongs to the Nudix hydrolase family.</text>
</comment>
<dbReference type="PROSITE" id="PS51462">
    <property type="entry name" value="NUDIX"/>
    <property type="match status" value="1"/>
</dbReference>
<dbReference type="PRINTS" id="PR00502">
    <property type="entry name" value="NUDIXFAMILY"/>
</dbReference>
<feature type="domain" description="Nudix hydrolase" evidence="6">
    <location>
        <begin position="2"/>
        <end position="150"/>
    </location>
</feature>
<evidence type="ECO:0000313" key="8">
    <source>
        <dbReference type="Proteomes" id="UP000313849"/>
    </source>
</evidence>
<evidence type="ECO:0000256" key="3">
    <source>
        <dbReference type="ARBA" id="ARBA00022801"/>
    </source>
</evidence>
<dbReference type="OrthoDB" id="9804442at2"/>
<dbReference type="InterPro" id="IPR015797">
    <property type="entry name" value="NUDIX_hydrolase-like_dom_sf"/>
</dbReference>